<evidence type="ECO:0000313" key="1">
    <source>
        <dbReference type="EMBL" id="GAP40963.1"/>
    </source>
</evidence>
<evidence type="ECO:0000313" key="2">
    <source>
        <dbReference type="Proteomes" id="UP000053370"/>
    </source>
</evidence>
<organism evidence="1">
    <name type="scientific">Flexilinea flocculi</name>
    <dbReference type="NCBI Taxonomy" id="1678840"/>
    <lineage>
        <taxon>Bacteria</taxon>
        <taxon>Bacillati</taxon>
        <taxon>Chloroflexota</taxon>
        <taxon>Anaerolineae</taxon>
        <taxon>Anaerolineales</taxon>
        <taxon>Anaerolineaceae</taxon>
        <taxon>Flexilinea</taxon>
    </lineage>
</organism>
<accession>A0A0S7BWR5</accession>
<keyword evidence="2" id="KW-1185">Reference proteome</keyword>
<proteinExistence type="predicted"/>
<protein>
    <submittedName>
        <fullName evidence="1">Uncharacterized protein</fullName>
    </submittedName>
</protein>
<sequence>MNNKDFFIFRITVLLYRKKSHKNLTAVSLRVFSGSNYPCISIALEIVEDNLTQHLYPDRCDSVITHLLQMVI</sequence>
<dbReference type="Proteomes" id="UP000053370">
    <property type="component" value="Unassembled WGS sequence"/>
</dbReference>
<dbReference type="EMBL" id="DF968181">
    <property type="protein sequence ID" value="GAP40963.1"/>
    <property type="molecule type" value="Genomic_DNA"/>
</dbReference>
<gene>
    <name evidence="1" type="ORF">ATC1_13945</name>
</gene>
<reference evidence="1" key="1">
    <citation type="journal article" date="2015" name="Genome Announc.">
        <title>Draft Genome Sequence of Anaerolineae Strain TC1, a Novel Isolate from a Methanogenic Wastewater Treatment System.</title>
        <authorList>
            <person name="Matsuura N."/>
            <person name="Tourlousse D.M."/>
            <person name="Sun L."/>
            <person name="Toyonaga M."/>
            <person name="Kuroda K."/>
            <person name="Ohashi A."/>
            <person name="Cruz R."/>
            <person name="Yamaguchi T."/>
            <person name="Sekiguchi Y."/>
        </authorList>
    </citation>
    <scope>NUCLEOTIDE SEQUENCE [LARGE SCALE GENOMIC DNA]</scope>
    <source>
        <strain evidence="1">TC1</strain>
    </source>
</reference>
<dbReference type="AlphaFoldDB" id="A0A0S7BWR5"/>
<name>A0A0S7BWR5_9CHLR</name>